<feature type="non-terminal residue" evidence="1">
    <location>
        <position position="1"/>
    </location>
</feature>
<evidence type="ECO:0008006" key="2">
    <source>
        <dbReference type="Google" id="ProtNLM"/>
    </source>
</evidence>
<dbReference type="AlphaFoldDB" id="X1P7H8"/>
<protein>
    <recommendedName>
        <fullName evidence="2">DNA (cytosine-5-)-methyltransferase</fullName>
    </recommendedName>
</protein>
<comment type="caution">
    <text evidence="1">The sequence shown here is derived from an EMBL/GenBank/DDBJ whole genome shotgun (WGS) entry which is preliminary data.</text>
</comment>
<reference evidence="1" key="1">
    <citation type="journal article" date="2014" name="Front. Microbiol.">
        <title>High frequency of phylogenetically diverse reductive dehalogenase-homologous genes in deep subseafloor sedimentary metagenomes.</title>
        <authorList>
            <person name="Kawai M."/>
            <person name="Futagami T."/>
            <person name="Toyoda A."/>
            <person name="Takaki Y."/>
            <person name="Nishi S."/>
            <person name="Hori S."/>
            <person name="Arai W."/>
            <person name="Tsubouchi T."/>
            <person name="Morono Y."/>
            <person name="Uchiyama I."/>
            <person name="Ito T."/>
            <person name="Fujiyama A."/>
            <person name="Inagaki F."/>
            <person name="Takami H."/>
        </authorList>
    </citation>
    <scope>NUCLEOTIDE SEQUENCE</scope>
    <source>
        <strain evidence="1">Expedition CK06-06</strain>
    </source>
</reference>
<accession>X1P7H8</accession>
<organism evidence="1">
    <name type="scientific">marine sediment metagenome</name>
    <dbReference type="NCBI Taxonomy" id="412755"/>
    <lineage>
        <taxon>unclassified sequences</taxon>
        <taxon>metagenomes</taxon>
        <taxon>ecological metagenomes</taxon>
    </lineage>
</organism>
<sequence>LELCALQSLIEPEEYLELDGLSDGDWRERIGNAVPPDAAEAIGEAFGTTLLLVWSGQTYSIGKTPIWVRNSLAALSVAQGDFNVQ</sequence>
<evidence type="ECO:0000313" key="1">
    <source>
        <dbReference type="EMBL" id="GAI51813.1"/>
    </source>
</evidence>
<dbReference type="EMBL" id="BARV01041553">
    <property type="protein sequence ID" value="GAI51813.1"/>
    <property type="molecule type" value="Genomic_DNA"/>
</dbReference>
<name>X1P7H8_9ZZZZ</name>
<gene>
    <name evidence="1" type="ORF">S06H3_62850</name>
</gene>
<proteinExistence type="predicted"/>